<accession>A0ABY9TIQ8</accession>
<name>A0ABY9TIQ8_9GAMM</name>
<reference evidence="3" key="1">
    <citation type="submission" date="2023-09" db="EMBL/GenBank/DDBJ databases">
        <authorList>
            <person name="Li S."/>
            <person name="Li X."/>
            <person name="Zhang C."/>
            <person name="Zhao Z."/>
        </authorList>
    </citation>
    <scope>NUCLEOTIDE SEQUENCE [LARGE SCALE GENOMIC DNA]</scope>
    <source>
        <strain evidence="3">SQ345</strain>
    </source>
</reference>
<protein>
    <submittedName>
        <fullName evidence="2">Uncharacterized protein</fullName>
    </submittedName>
</protein>
<keyword evidence="1" id="KW-0812">Transmembrane</keyword>
<evidence type="ECO:0000313" key="2">
    <source>
        <dbReference type="EMBL" id="WNC68731.1"/>
    </source>
</evidence>
<sequence>MKKSKINLKLILRRYSYFSTFVLVVAIGSFISHFTLEDFSWKVFIISISAVIGCASVTLLPVDIIKARKDRRMCERVNLDFDKFSMMKEVDKESIRKEYCE</sequence>
<dbReference type="Proteomes" id="UP001248581">
    <property type="component" value="Chromosome"/>
</dbReference>
<dbReference type="EMBL" id="CP134146">
    <property type="protein sequence ID" value="WNC68731.1"/>
    <property type="molecule type" value="Genomic_DNA"/>
</dbReference>
<keyword evidence="1" id="KW-0472">Membrane</keyword>
<keyword evidence="3" id="KW-1185">Reference proteome</keyword>
<gene>
    <name evidence="2" type="ORF">RI845_00955</name>
</gene>
<evidence type="ECO:0000256" key="1">
    <source>
        <dbReference type="SAM" id="Phobius"/>
    </source>
</evidence>
<proteinExistence type="predicted"/>
<dbReference type="RefSeq" id="WP_348387885.1">
    <property type="nucleotide sequence ID" value="NZ_CP134146.1"/>
</dbReference>
<keyword evidence="1" id="KW-1133">Transmembrane helix</keyword>
<feature type="transmembrane region" description="Helical" evidence="1">
    <location>
        <begin position="43"/>
        <end position="62"/>
    </location>
</feature>
<feature type="transmembrane region" description="Helical" evidence="1">
    <location>
        <begin position="12"/>
        <end position="31"/>
    </location>
</feature>
<evidence type="ECO:0000313" key="3">
    <source>
        <dbReference type="Proteomes" id="UP001248581"/>
    </source>
</evidence>
<organism evidence="2 3">
    <name type="scientific">Thalassotalea nanhaiensis</name>
    <dbReference type="NCBI Taxonomy" id="3065648"/>
    <lineage>
        <taxon>Bacteria</taxon>
        <taxon>Pseudomonadati</taxon>
        <taxon>Pseudomonadota</taxon>
        <taxon>Gammaproteobacteria</taxon>
        <taxon>Alteromonadales</taxon>
        <taxon>Colwelliaceae</taxon>
        <taxon>Thalassotalea</taxon>
    </lineage>
</organism>